<evidence type="ECO:0000313" key="2">
    <source>
        <dbReference type="Proteomes" id="UP000516446"/>
    </source>
</evidence>
<accession>A0A7H1MLN1</accession>
<protein>
    <submittedName>
        <fullName evidence="1">Uncharacterized protein</fullName>
    </submittedName>
</protein>
<dbReference type="RefSeq" id="WP_006846090.1">
    <property type="nucleotide sequence ID" value="NZ_CP026847.1"/>
</dbReference>
<reference evidence="1 2" key="1">
    <citation type="submission" date="2019-08" db="EMBL/GenBank/DDBJ databases">
        <authorList>
            <person name="Chang H.C."/>
            <person name="Mun S.Y."/>
        </authorList>
    </citation>
    <scope>NUCLEOTIDE SEQUENCE [LARGE SCALE GENOMIC DNA]</scope>
    <source>
        <strain evidence="1 2">SK</strain>
    </source>
</reference>
<gene>
    <name evidence="1" type="ORF">FY536_03295</name>
</gene>
<keyword evidence="2" id="KW-1185">Reference proteome</keyword>
<dbReference type="Proteomes" id="UP000516446">
    <property type="component" value="Chromosome"/>
</dbReference>
<sequence>MIWQEMMLAHPVLGLWVLVLGVNFLVPVCASWLISKNMAISSNLFGHKIWWAWLGIIVHELSHAVVAIIFGHKIKSISFLQPADAQGTLGYVEHTYDPHNWYQTLGNFFIGIAPIFGISLSMYFVTRWLWPSLLTGSPTGSPSFLQGIIWGYLCLTLFFGIDLSKADWAGAQTGMLLYLGLLTIVSLICSWLFKTTGFQYWQFAAKQVVYYFFALTILSFLIRIVVTVLARLRV</sequence>
<dbReference type="AlphaFoldDB" id="A0A7H1MLN1"/>
<evidence type="ECO:0000313" key="1">
    <source>
        <dbReference type="EMBL" id="QNT64367.1"/>
    </source>
</evidence>
<dbReference type="EMBL" id="CP043431">
    <property type="protein sequence ID" value="QNT64367.1"/>
    <property type="molecule type" value="Genomic_DNA"/>
</dbReference>
<proteinExistence type="predicted"/>
<organism evidence="1 2">
    <name type="scientific">Weissella koreensis</name>
    <dbReference type="NCBI Taxonomy" id="165096"/>
    <lineage>
        <taxon>Bacteria</taxon>
        <taxon>Bacillati</taxon>
        <taxon>Bacillota</taxon>
        <taxon>Bacilli</taxon>
        <taxon>Lactobacillales</taxon>
        <taxon>Lactobacillaceae</taxon>
        <taxon>Weissella</taxon>
    </lineage>
</organism>
<name>A0A7H1MLN1_9LACO</name>